<dbReference type="Proteomes" id="UP000266042">
    <property type="component" value="Unassembled WGS sequence"/>
</dbReference>
<name>A0A398DK81_9BACT</name>
<feature type="transmembrane region" description="Helical" evidence="1">
    <location>
        <begin position="12"/>
        <end position="34"/>
    </location>
</feature>
<keyword evidence="1" id="KW-1133">Transmembrane helix</keyword>
<organism evidence="2 3">
    <name type="scientific">Candidatus Cryosericum hinesii</name>
    <dbReference type="NCBI Taxonomy" id="2290915"/>
    <lineage>
        <taxon>Bacteria</taxon>
        <taxon>Pseudomonadati</taxon>
        <taxon>Caldisericota/Cryosericota group</taxon>
        <taxon>Candidatus Cryosericota</taxon>
        <taxon>Candidatus Cryosericia</taxon>
        <taxon>Candidatus Cryosericales</taxon>
        <taxon>Candidatus Cryosericaceae</taxon>
        <taxon>Candidatus Cryosericum</taxon>
    </lineage>
</organism>
<dbReference type="Gene3D" id="3.30.700.10">
    <property type="entry name" value="Glycoprotein, Type 4 Pilin"/>
    <property type="match status" value="1"/>
</dbReference>
<dbReference type="InterPro" id="IPR012902">
    <property type="entry name" value="N_methyl_site"/>
</dbReference>
<protein>
    <submittedName>
        <fullName evidence="2">Prepilin-type N-terminal cleavage/methylation domain-containing protein</fullName>
    </submittedName>
</protein>
<dbReference type="NCBIfam" id="TIGR02532">
    <property type="entry name" value="IV_pilin_GFxxxE"/>
    <property type="match status" value="1"/>
</dbReference>
<dbReference type="AlphaFoldDB" id="A0A398DK81"/>
<sequence length="178" mass="19747">MEGVPVRRKGFTLLELVVTMAIVMILVTIAVPPLDRYVARVRLRFAGMTLVLDLRDMQANAVCEDCFYTMVFVTNENRYYFRQGTKSYAPPGTVRTERSLSRYAGFPLAVGKRDPVSAVFGTQTSMVSPVVTMSFNAMGRPAGGSGGGHVSFMNMYDERVDVIVTPVDGNIRMEWVSQ</sequence>
<evidence type="ECO:0000313" key="3">
    <source>
        <dbReference type="Proteomes" id="UP000266042"/>
    </source>
</evidence>
<gene>
    <name evidence="2" type="ORF">SMC3_06610</name>
</gene>
<dbReference type="SUPFAM" id="SSF54523">
    <property type="entry name" value="Pili subunits"/>
    <property type="match status" value="1"/>
</dbReference>
<proteinExistence type="predicted"/>
<dbReference type="InterPro" id="IPR045584">
    <property type="entry name" value="Pilin-like"/>
</dbReference>
<evidence type="ECO:0000256" key="1">
    <source>
        <dbReference type="SAM" id="Phobius"/>
    </source>
</evidence>
<dbReference type="EMBL" id="QXIW01000030">
    <property type="protein sequence ID" value="RIE12568.1"/>
    <property type="molecule type" value="Genomic_DNA"/>
</dbReference>
<keyword evidence="1" id="KW-0812">Transmembrane</keyword>
<evidence type="ECO:0000313" key="2">
    <source>
        <dbReference type="EMBL" id="RIE12568.1"/>
    </source>
</evidence>
<dbReference type="Pfam" id="PF07963">
    <property type="entry name" value="N_methyl"/>
    <property type="match status" value="1"/>
</dbReference>
<keyword evidence="1" id="KW-0472">Membrane</keyword>
<comment type="caution">
    <text evidence="2">The sequence shown here is derived from an EMBL/GenBank/DDBJ whole genome shotgun (WGS) entry which is preliminary data.</text>
</comment>
<accession>A0A398DK81</accession>
<reference evidence="2 3" key="1">
    <citation type="submission" date="2018-09" db="EMBL/GenBank/DDBJ databases">
        <title>Discovery and Ecogenomic Context for Candidatus Cryosericales, a Global Caldiserica Order Active in Thawing Permafrost.</title>
        <authorList>
            <person name="Martinez M.A."/>
            <person name="Woodcroft B.J."/>
            <person name="Ignacio Espinoza J.C."/>
            <person name="Zayed A."/>
            <person name="Singleton C.M."/>
            <person name="Boyd J."/>
            <person name="Li Y.-F."/>
            <person name="Purvine S."/>
            <person name="Maughan H."/>
            <person name="Hodgkins S.B."/>
            <person name="Anderson D."/>
            <person name="Sederholm M."/>
            <person name="Temperton B."/>
            <person name="Saleska S.R."/>
            <person name="Tyson G.W."/>
            <person name="Rich V.I."/>
        </authorList>
    </citation>
    <scope>NUCLEOTIDE SEQUENCE [LARGE SCALE GENOMIC DNA]</scope>
    <source>
        <strain evidence="2 3">SMC3</strain>
    </source>
</reference>
<dbReference type="PROSITE" id="PS00409">
    <property type="entry name" value="PROKAR_NTER_METHYL"/>
    <property type="match status" value="1"/>
</dbReference>